<dbReference type="GO" id="GO:0003677">
    <property type="term" value="F:DNA binding"/>
    <property type="evidence" value="ECO:0007669"/>
    <property type="project" value="UniProtKB-KW"/>
</dbReference>
<dbReference type="SMART" id="SM00418">
    <property type="entry name" value="HTH_ARSR"/>
    <property type="match status" value="1"/>
</dbReference>
<feature type="domain" description="HTH arsR-type" evidence="4">
    <location>
        <begin position="1"/>
        <end position="104"/>
    </location>
</feature>
<keyword evidence="2" id="KW-0238">DNA-binding</keyword>
<dbReference type="InterPro" id="IPR036390">
    <property type="entry name" value="WH_DNA-bd_sf"/>
</dbReference>
<name>A0A6S7E1A8_9BURK</name>
<dbReference type="RefSeq" id="WP_175133401.1">
    <property type="nucleotide sequence ID" value="NZ_CADIJV010000013.1"/>
</dbReference>
<dbReference type="PANTHER" id="PTHR33154">
    <property type="entry name" value="TRANSCRIPTIONAL REGULATOR, ARSR FAMILY"/>
    <property type="match status" value="1"/>
</dbReference>
<dbReference type="AlphaFoldDB" id="A0A6S7E1A8"/>
<keyword evidence="6" id="KW-1185">Reference proteome</keyword>
<dbReference type="SUPFAM" id="SSF46785">
    <property type="entry name" value="Winged helix' DNA-binding domain"/>
    <property type="match status" value="1"/>
</dbReference>
<organism evidence="5 6">
    <name type="scientific">Achromobacter pulmonis</name>
    <dbReference type="NCBI Taxonomy" id="1389932"/>
    <lineage>
        <taxon>Bacteria</taxon>
        <taxon>Pseudomonadati</taxon>
        <taxon>Pseudomonadota</taxon>
        <taxon>Betaproteobacteria</taxon>
        <taxon>Burkholderiales</taxon>
        <taxon>Alcaligenaceae</taxon>
        <taxon>Achromobacter</taxon>
    </lineage>
</organism>
<dbReference type="EMBL" id="CADIKZ010000010">
    <property type="protein sequence ID" value="CAB3891848.1"/>
    <property type="molecule type" value="Genomic_DNA"/>
</dbReference>
<dbReference type="CDD" id="cd00090">
    <property type="entry name" value="HTH_ARSR"/>
    <property type="match status" value="1"/>
</dbReference>
<dbReference type="InterPro" id="IPR036388">
    <property type="entry name" value="WH-like_DNA-bd_sf"/>
</dbReference>
<protein>
    <recommendedName>
        <fullName evidence="4">HTH arsR-type domain-containing protein</fullName>
    </recommendedName>
</protein>
<dbReference type="InterPro" id="IPR051081">
    <property type="entry name" value="HTH_MetalResp_TranReg"/>
</dbReference>
<keyword evidence="1" id="KW-0805">Transcription regulation</keyword>
<dbReference type="Gene3D" id="1.10.10.10">
    <property type="entry name" value="Winged helix-like DNA-binding domain superfamily/Winged helix DNA-binding domain"/>
    <property type="match status" value="1"/>
</dbReference>
<dbReference type="InterPro" id="IPR011991">
    <property type="entry name" value="ArsR-like_HTH"/>
</dbReference>
<evidence type="ECO:0000259" key="4">
    <source>
        <dbReference type="PROSITE" id="PS50987"/>
    </source>
</evidence>
<dbReference type="GO" id="GO:0003700">
    <property type="term" value="F:DNA-binding transcription factor activity"/>
    <property type="evidence" value="ECO:0007669"/>
    <property type="project" value="InterPro"/>
</dbReference>
<sequence>MTRSLQIKAMASEVRLSILRYLAQAKQHFGHQWSADPETFGVCMTLIAEMLEVSQPTASRHLDILRQAGFITVRRHQKWSYCQRNEAGIQDYLAWLQQQLALPGAAAAANAASGRSPGQTAFRA</sequence>
<evidence type="ECO:0000313" key="6">
    <source>
        <dbReference type="Proteomes" id="UP000494203"/>
    </source>
</evidence>
<reference evidence="5 6" key="1">
    <citation type="submission" date="2020-04" db="EMBL/GenBank/DDBJ databases">
        <authorList>
            <person name="De Canck E."/>
        </authorList>
    </citation>
    <scope>NUCLEOTIDE SEQUENCE [LARGE SCALE GENOMIC DNA]</scope>
    <source>
        <strain evidence="5 6">LMG 26788</strain>
    </source>
</reference>
<dbReference type="PANTHER" id="PTHR33154:SF33">
    <property type="entry name" value="TRANSCRIPTIONAL REPRESSOR SDPR"/>
    <property type="match status" value="1"/>
</dbReference>
<gene>
    <name evidence="5" type="ORF">LMG26788_03818</name>
</gene>
<proteinExistence type="predicted"/>
<dbReference type="Proteomes" id="UP000494203">
    <property type="component" value="Unassembled WGS sequence"/>
</dbReference>
<evidence type="ECO:0000256" key="2">
    <source>
        <dbReference type="ARBA" id="ARBA00023125"/>
    </source>
</evidence>
<dbReference type="Pfam" id="PF12840">
    <property type="entry name" value="HTH_20"/>
    <property type="match status" value="1"/>
</dbReference>
<evidence type="ECO:0000256" key="3">
    <source>
        <dbReference type="ARBA" id="ARBA00023163"/>
    </source>
</evidence>
<evidence type="ECO:0000256" key="1">
    <source>
        <dbReference type="ARBA" id="ARBA00023015"/>
    </source>
</evidence>
<dbReference type="PROSITE" id="PS50987">
    <property type="entry name" value="HTH_ARSR_2"/>
    <property type="match status" value="1"/>
</dbReference>
<accession>A0A6S7E1A8</accession>
<keyword evidence="3" id="KW-0804">Transcription</keyword>
<evidence type="ECO:0000313" key="5">
    <source>
        <dbReference type="EMBL" id="CAB3891848.1"/>
    </source>
</evidence>
<dbReference type="InterPro" id="IPR001845">
    <property type="entry name" value="HTH_ArsR_DNA-bd_dom"/>
</dbReference>